<dbReference type="PANTHER" id="PTHR47640">
    <property type="entry name" value="TRNA SELENOCYSTEINE 1-ASSOCIATED PROTEIN 1-RELATED-RELATED"/>
    <property type="match status" value="1"/>
</dbReference>
<comment type="caution">
    <text evidence="5">The sequence shown here is derived from an EMBL/GenBank/DDBJ whole genome shotgun (WGS) entry which is preliminary data.</text>
</comment>
<sequence>MAYNQHGAAVPQYTPEEIAYWESMGYVMDPAYVVPAPAPVPAYPQYPQQQQQQLHQPYGVTAPSIGAGRGAYPSAGGRYGGGGGPGPGAGPGAAGHYGHSGSRGPVGPGGYNFQQQQAYGMPPVEEPPVSDYEDLNKLFVDPKKAQEEADAAAALAEEEEKAAKAKAAATVIRKAAGKTWEDSTLLEFEERNEVTDEILTKTFSKYPSFLKAKVVRDKRTDKSRGYGFISFAEPDDFARAWKEMNGKYVGNRPIKLRKSQWKDRNVEIVREPKAPRGPYDPEAFTRKERAKPYKVKKLNNAGK</sequence>
<dbReference type="InterPro" id="IPR012677">
    <property type="entry name" value="Nucleotide-bd_a/b_plait_sf"/>
</dbReference>
<dbReference type="EMBL" id="JAAAIN010001011">
    <property type="protein sequence ID" value="KAG0308245.1"/>
    <property type="molecule type" value="Genomic_DNA"/>
</dbReference>
<dbReference type="GO" id="GO:0003729">
    <property type="term" value="F:mRNA binding"/>
    <property type="evidence" value="ECO:0007669"/>
    <property type="project" value="InterPro"/>
</dbReference>
<feature type="region of interest" description="Disordered" evidence="3">
    <location>
        <begin position="267"/>
        <end position="303"/>
    </location>
</feature>
<keyword evidence="1 2" id="KW-0694">RNA-binding</keyword>
<reference evidence="5" key="1">
    <citation type="journal article" date="2020" name="Fungal Divers.">
        <title>Resolving the Mortierellaceae phylogeny through synthesis of multi-gene phylogenetics and phylogenomics.</title>
        <authorList>
            <person name="Vandepol N."/>
            <person name="Liber J."/>
            <person name="Desiro A."/>
            <person name="Na H."/>
            <person name="Kennedy M."/>
            <person name="Barry K."/>
            <person name="Grigoriev I.V."/>
            <person name="Miller A.N."/>
            <person name="O'Donnell K."/>
            <person name="Stajich J.E."/>
            <person name="Bonito G."/>
        </authorList>
    </citation>
    <scope>NUCLEOTIDE SEQUENCE</scope>
    <source>
        <strain evidence="5">NVP60</strain>
    </source>
</reference>
<feature type="domain" description="RRM" evidence="4">
    <location>
        <begin position="186"/>
        <end position="261"/>
    </location>
</feature>
<dbReference type="SMART" id="SM00360">
    <property type="entry name" value="RRM"/>
    <property type="match status" value="1"/>
</dbReference>
<dbReference type="InterPro" id="IPR000504">
    <property type="entry name" value="RRM_dom"/>
</dbReference>
<dbReference type="Pfam" id="PF00076">
    <property type="entry name" value="RRM_1"/>
    <property type="match status" value="1"/>
</dbReference>
<accession>A0A9P6UKD4</accession>
<evidence type="ECO:0000313" key="5">
    <source>
        <dbReference type="EMBL" id="KAG0308245.1"/>
    </source>
</evidence>
<dbReference type="PROSITE" id="PS50102">
    <property type="entry name" value="RRM"/>
    <property type="match status" value="1"/>
</dbReference>
<evidence type="ECO:0000256" key="2">
    <source>
        <dbReference type="PROSITE-ProRule" id="PRU00176"/>
    </source>
</evidence>
<dbReference type="InterPro" id="IPR035979">
    <property type="entry name" value="RBD_domain_sf"/>
</dbReference>
<proteinExistence type="predicted"/>
<dbReference type="Gene3D" id="3.30.70.330">
    <property type="match status" value="1"/>
</dbReference>
<dbReference type="InterPro" id="IPR034215">
    <property type="entry name" value="RBM42_RRM"/>
</dbReference>
<protein>
    <submittedName>
        <fullName evidence="5">RNA-binding protein 42</fullName>
    </submittedName>
</protein>
<dbReference type="InterPro" id="IPR050825">
    <property type="entry name" value="RBM42_RBP45_47-like"/>
</dbReference>
<keyword evidence="6" id="KW-1185">Reference proteome</keyword>
<name>A0A9P6UKD4_9FUNG</name>
<dbReference type="CDD" id="cd12383">
    <property type="entry name" value="RRM_RBM42"/>
    <property type="match status" value="1"/>
</dbReference>
<evidence type="ECO:0000259" key="4">
    <source>
        <dbReference type="PROSITE" id="PS50102"/>
    </source>
</evidence>
<evidence type="ECO:0000256" key="3">
    <source>
        <dbReference type="SAM" id="MobiDB-lite"/>
    </source>
</evidence>
<dbReference type="OrthoDB" id="1749473at2759"/>
<feature type="region of interest" description="Disordered" evidence="3">
    <location>
        <begin position="78"/>
        <end position="101"/>
    </location>
</feature>
<feature type="compositionally biased region" description="Gly residues" evidence="3">
    <location>
        <begin position="78"/>
        <end position="95"/>
    </location>
</feature>
<dbReference type="PANTHER" id="PTHR47640:SF11">
    <property type="entry name" value="RNA-BINDING PROTEIN 42"/>
    <property type="match status" value="1"/>
</dbReference>
<gene>
    <name evidence="5" type="primary">RBM42</name>
    <name evidence="5" type="ORF">BGZ97_000122</name>
</gene>
<dbReference type="AlphaFoldDB" id="A0A9P6UKD4"/>
<dbReference type="SUPFAM" id="SSF54928">
    <property type="entry name" value="RNA-binding domain, RBD"/>
    <property type="match status" value="1"/>
</dbReference>
<organism evidence="5 6">
    <name type="scientific">Linnemannia gamsii</name>
    <dbReference type="NCBI Taxonomy" id="64522"/>
    <lineage>
        <taxon>Eukaryota</taxon>
        <taxon>Fungi</taxon>
        <taxon>Fungi incertae sedis</taxon>
        <taxon>Mucoromycota</taxon>
        <taxon>Mortierellomycotina</taxon>
        <taxon>Mortierellomycetes</taxon>
        <taxon>Mortierellales</taxon>
        <taxon>Mortierellaceae</taxon>
        <taxon>Linnemannia</taxon>
    </lineage>
</organism>
<evidence type="ECO:0000256" key="1">
    <source>
        <dbReference type="ARBA" id="ARBA00022884"/>
    </source>
</evidence>
<evidence type="ECO:0000313" key="6">
    <source>
        <dbReference type="Proteomes" id="UP000823405"/>
    </source>
</evidence>
<dbReference type="Proteomes" id="UP000823405">
    <property type="component" value="Unassembled WGS sequence"/>
</dbReference>